<name>A0A2D6YI01_9DELT</name>
<gene>
    <name evidence="1" type="ORF">CMN54_04905</name>
</gene>
<dbReference type="Proteomes" id="UP000226525">
    <property type="component" value="Unassembled WGS sequence"/>
</dbReference>
<dbReference type="AlphaFoldDB" id="A0A2D6YI01"/>
<evidence type="ECO:0000313" key="2">
    <source>
        <dbReference type="Proteomes" id="UP000226525"/>
    </source>
</evidence>
<accession>A0A2D6YI01</accession>
<proteinExistence type="predicted"/>
<reference evidence="2" key="1">
    <citation type="submission" date="2017-09" db="EMBL/GenBank/DDBJ databases">
        <title>The Reconstruction of 2,631 Draft Metagenome-Assembled Genomes from the Global Oceans.</title>
        <authorList>
            <person name="Tully B.J."/>
            <person name="Graham E.D."/>
            <person name="Heidelberg J.F."/>
        </authorList>
    </citation>
    <scope>NUCLEOTIDE SEQUENCE [LARGE SCALE GENOMIC DNA]</scope>
</reference>
<organism evidence="1 2">
    <name type="scientific">SAR324 cluster bacterium</name>
    <dbReference type="NCBI Taxonomy" id="2024889"/>
    <lineage>
        <taxon>Bacteria</taxon>
        <taxon>Deltaproteobacteria</taxon>
        <taxon>SAR324 cluster</taxon>
    </lineage>
</organism>
<protein>
    <submittedName>
        <fullName evidence="1">Uncharacterized protein</fullName>
    </submittedName>
</protein>
<comment type="caution">
    <text evidence="1">The sequence shown here is derived from an EMBL/GenBank/DDBJ whole genome shotgun (WGS) entry which is preliminary data.</text>
</comment>
<evidence type="ECO:0000313" key="1">
    <source>
        <dbReference type="EMBL" id="MAH62784.1"/>
    </source>
</evidence>
<dbReference type="EMBL" id="NZEX01000051">
    <property type="protein sequence ID" value="MAH62784.1"/>
    <property type="molecule type" value="Genomic_DNA"/>
</dbReference>
<sequence length="95" mass="11588">MTKVCIVQKRQIVLLKKEIYVEGSQEEIEDWIIHNQLDDTKYQWRTHTEYIDSGHEEYEILEVPEDDGYDFLRYVRKPPVYNLERDNGRKIQTKK</sequence>